<dbReference type="InterPro" id="IPR058532">
    <property type="entry name" value="YjbR/MT2646/Rv2570-like"/>
</dbReference>
<dbReference type="Proteomes" id="UP000094487">
    <property type="component" value="Unassembled WGS sequence"/>
</dbReference>
<dbReference type="InterPro" id="IPR038056">
    <property type="entry name" value="YjbR-like_sf"/>
</dbReference>
<proteinExistence type="predicted"/>
<dbReference type="EMBL" id="MDDS01000005">
    <property type="protein sequence ID" value="ODP39473.1"/>
    <property type="molecule type" value="Genomic_DNA"/>
</dbReference>
<sequence length="151" mass="16866">MNPQAAQALEKLRAAALALPETEEKRSHGMPAFLISKGKMFAYFWHHHHGDDVTAAIVKTSGPEEQAMLIEMAPDLYYRPPYFGPSGWVGIHLTSDTDWDRVADRVAISWELVAPRRLLEAGGRRPVRAIGIFSCDATFNRPIIPNNEGTR</sequence>
<reference evidence="1 2" key="1">
    <citation type="submission" date="2016-08" db="EMBL/GenBank/DDBJ databases">
        <title>Draft genome of the agarase producing Sphingomonas sp. MCT13.</title>
        <authorList>
            <person name="D'Andrea M.M."/>
            <person name="Rossolini G.M."/>
            <person name="Thaller M.C."/>
        </authorList>
    </citation>
    <scope>NUCLEOTIDE SEQUENCE [LARGE SCALE GENOMIC DNA]</scope>
    <source>
        <strain evidence="1 2">MCT13</strain>
    </source>
</reference>
<accession>A0A1E3M0G2</accession>
<organism evidence="1 2">
    <name type="scientific">Sphingomonas turrisvirgatae</name>
    <dbReference type="NCBI Taxonomy" id="1888892"/>
    <lineage>
        <taxon>Bacteria</taxon>
        <taxon>Pseudomonadati</taxon>
        <taxon>Pseudomonadota</taxon>
        <taxon>Alphaproteobacteria</taxon>
        <taxon>Sphingomonadales</taxon>
        <taxon>Sphingomonadaceae</taxon>
        <taxon>Sphingomonas</taxon>
    </lineage>
</organism>
<dbReference type="STRING" id="1888892.BFL28_10425"/>
<dbReference type="AlphaFoldDB" id="A0A1E3M0G2"/>
<dbReference type="Pfam" id="PF04237">
    <property type="entry name" value="YjbR"/>
    <property type="match status" value="1"/>
</dbReference>
<dbReference type="Gene3D" id="3.90.1150.30">
    <property type="match status" value="1"/>
</dbReference>
<comment type="caution">
    <text evidence="1">The sequence shown here is derived from an EMBL/GenBank/DDBJ whole genome shotgun (WGS) entry which is preliminary data.</text>
</comment>
<protein>
    <recommendedName>
        <fullName evidence="3">Phosphoribosylglycinamide formyltransferase</fullName>
    </recommendedName>
</protein>
<dbReference type="SUPFAM" id="SSF142906">
    <property type="entry name" value="YjbR-like"/>
    <property type="match status" value="1"/>
</dbReference>
<name>A0A1E3M0G2_9SPHN</name>
<gene>
    <name evidence="1" type="ORF">BFL28_10425</name>
</gene>
<evidence type="ECO:0008006" key="3">
    <source>
        <dbReference type="Google" id="ProtNLM"/>
    </source>
</evidence>
<dbReference type="OrthoDB" id="277063at2"/>
<evidence type="ECO:0000313" key="2">
    <source>
        <dbReference type="Proteomes" id="UP000094487"/>
    </source>
</evidence>
<evidence type="ECO:0000313" key="1">
    <source>
        <dbReference type="EMBL" id="ODP39473.1"/>
    </source>
</evidence>
<keyword evidence="2" id="KW-1185">Reference proteome</keyword>